<comment type="similarity">
    <text evidence="1">Belongs to the peptidase C40 family.</text>
</comment>
<accession>A0ABU3LM61</accession>
<evidence type="ECO:0000256" key="5">
    <source>
        <dbReference type="SAM" id="MobiDB-lite"/>
    </source>
</evidence>
<feature type="domain" description="NlpC/P60" evidence="6">
    <location>
        <begin position="433"/>
        <end position="551"/>
    </location>
</feature>
<comment type="caution">
    <text evidence="7">The sequence shown here is derived from an EMBL/GenBank/DDBJ whole genome shotgun (WGS) entry which is preliminary data.</text>
</comment>
<dbReference type="InterPro" id="IPR000064">
    <property type="entry name" value="NLP_P60_dom"/>
</dbReference>
<proteinExistence type="inferred from homology"/>
<keyword evidence="4" id="KW-0788">Thiol protease</keyword>
<evidence type="ECO:0000259" key="6">
    <source>
        <dbReference type="PROSITE" id="PS51935"/>
    </source>
</evidence>
<feature type="region of interest" description="Disordered" evidence="5">
    <location>
        <begin position="1"/>
        <end position="243"/>
    </location>
</feature>
<evidence type="ECO:0000256" key="1">
    <source>
        <dbReference type="ARBA" id="ARBA00007074"/>
    </source>
</evidence>
<dbReference type="PROSITE" id="PS51935">
    <property type="entry name" value="NLPC_P60"/>
    <property type="match status" value="1"/>
</dbReference>
<feature type="compositionally biased region" description="Low complexity" evidence="5">
    <location>
        <begin position="126"/>
        <end position="142"/>
    </location>
</feature>
<gene>
    <name evidence="7" type="ORF">RQC66_03750</name>
</gene>
<dbReference type="Gene3D" id="3.90.1720.10">
    <property type="entry name" value="endopeptidase domain like (from Nostoc punctiforme)"/>
    <property type="match status" value="1"/>
</dbReference>
<dbReference type="SUPFAM" id="SSF54001">
    <property type="entry name" value="Cysteine proteinases"/>
    <property type="match status" value="1"/>
</dbReference>
<dbReference type="PANTHER" id="PTHR47359">
    <property type="entry name" value="PEPTIDOGLYCAN DL-ENDOPEPTIDASE CWLO"/>
    <property type="match status" value="1"/>
</dbReference>
<evidence type="ECO:0000313" key="8">
    <source>
        <dbReference type="Proteomes" id="UP001257948"/>
    </source>
</evidence>
<evidence type="ECO:0000313" key="7">
    <source>
        <dbReference type="EMBL" id="MDT7839839.1"/>
    </source>
</evidence>
<evidence type="ECO:0000256" key="4">
    <source>
        <dbReference type="ARBA" id="ARBA00022807"/>
    </source>
</evidence>
<keyword evidence="3" id="KW-0378">Hydrolase</keyword>
<dbReference type="RefSeq" id="WP_314197919.1">
    <property type="nucleotide sequence ID" value="NZ_JAVTLL010000002.1"/>
</dbReference>
<reference evidence="8" key="1">
    <citation type="submission" date="2023-07" db="EMBL/GenBank/DDBJ databases">
        <title>Draft genome sequence of the endophytic actinobacterium Streptomyces justiciae WPN32, a potential antibiotic producer.</title>
        <authorList>
            <person name="Yasawong M."/>
            <person name="Pana W."/>
            <person name="Ganta P."/>
            <person name="Santapan N."/>
            <person name="Songngamsuk T."/>
            <person name="Phatcharaharikarn M."/>
            <person name="Kerdtoob S."/>
            <person name="Nantapong N."/>
        </authorList>
    </citation>
    <scope>NUCLEOTIDE SEQUENCE [LARGE SCALE GENOMIC DNA]</scope>
    <source>
        <strain evidence="8">WPN32</strain>
    </source>
</reference>
<dbReference type="Proteomes" id="UP001257948">
    <property type="component" value="Unassembled WGS sequence"/>
</dbReference>
<protein>
    <submittedName>
        <fullName evidence="7">NlpC/P60 family protein</fullName>
    </submittedName>
</protein>
<dbReference type="InterPro" id="IPR051794">
    <property type="entry name" value="PG_Endopeptidase_C40"/>
</dbReference>
<dbReference type="EMBL" id="JAVTLL010000002">
    <property type="protein sequence ID" value="MDT7839839.1"/>
    <property type="molecule type" value="Genomic_DNA"/>
</dbReference>
<dbReference type="InterPro" id="IPR038765">
    <property type="entry name" value="Papain-like_cys_pep_sf"/>
</dbReference>
<evidence type="ECO:0000256" key="2">
    <source>
        <dbReference type="ARBA" id="ARBA00022670"/>
    </source>
</evidence>
<organism evidence="7 8">
    <name type="scientific">Streptomyces justiciae</name>
    <dbReference type="NCBI Taxonomy" id="2780140"/>
    <lineage>
        <taxon>Bacteria</taxon>
        <taxon>Bacillati</taxon>
        <taxon>Actinomycetota</taxon>
        <taxon>Actinomycetes</taxon>
        <taxon>Kitasatosporales</taxon>
        <taxon>Streptomycetaceae</taxon>
        <taxon>Streptomyces</taxon>
    </lineage>
</organism>
<dbReference type="PANTHER" id="PTHR47359:SF3">
    <property type="entry name" value="NLP_P60 DOMAIN-CONTAINING PROTEIN-RELATED"/>
    <property type="match status" value="1"/>
</dbReference>
<keyword evidence="2" id="KW-0645">Protease</keyword>
<keyword evidence="8" id="KW-1185">Reference proteome</keyword>
<name>A0ABU3LM61_9ACTN</name>
<sequence>MSPEPLLSQSSGGASTDGGEAPSRDEVRRRINNLYDRAESDTGTFNATRAAAIPRQRGAAGRGSSQEAAEPALRDLTRQWFDVARAKLGPTVPATQPAGRGPDRPDRPSRPARAPQPARSVERAAEPLALEAPKAADRAASAPTGMSPPAQLAGPIAELTAGPAAEWTTGPARELTAGPDPVLAAGSVPELTPGLVPELAAGSAPESTAGPVPPWNAGPVPAWDVGGAPESAAGAGTEWNAGPAAEWNAGGAPQSAAGPATEWNVGPVPELSAGSAAPFPPVEAVEAFGTRSEEDIWRTGPLPVLGDNGAQWPLPPEPTAFPAATTWPTAEDPLAGSYDAGPAVNVATPYGATPATGPIAPYLTGVPTDPATSYATDWPTDTTTATYGAGLPSVAALPVIEPPVTEVPLAQPPAPQPPVTAPAFTGSVGAGHTTKADRVIAFARAQIGRPCVWGAAGPGSFDAPGLSQAAWKVAGVTLPRTAQEQAGVGTPVALAEVEVGDLVFFHDDLSHVGIWTGNGMMIHAPGPGAAVREESVFFAGQSAIKGAIRPA</sequence>
<dbReference type="Pfam" id="PF00877">
    <property type="entry name" value="NLPC_P60"/>
    <property type="match status" value="1"/>
</dbReference>
<evidence type="ECO:0000256" key="3">
    <source>
        <dbReference type="ARBA" id="ARBA00022801"/>
    </source>
</evidence>